<evidence type="ECO:0000256" key="11">
    <source>
        <dbReference type="SAM" id="Coils"/>
    </source>
</evidence>
<reference evidence="14" key="1">
    <citation type="submission" date="2018-05" db="EMBL/GenBank/DDBJ databases">
        <authorList>
            <person name="Datahose"/>
        </authorList>
    </citation>
    <scope>NUCLEOTIDE SEQUENCE</scope>
</reference>
<evidence type="ECO:0000256" key="10">
    <source>
        <dbReference type="PROSITE-ProRule" id="PRU00339"/>
    </source>
</evidence>
<dbReference type="FunFam" id="1.25.40.10:FF:003529">
    <property type="entry name" value="Uncharacterized protein"/>
    <property type="match status" value="1"/>
</dbReference>
<keyword evidence="11" id="KW-0175">Coiled coil</keyword>
<dbReference type="Pfam" id="PF13428">
    <property type="entry name" value="TPR_14"/>
    <property type="match status" value="1"/>
</dbReference>
<evidence type="ECO:0000313" key="15">
    <source>
        <dbReference type="Proteomes" id="UP000265100"/>
    </source>
</evidence>
<evidence type="ECO:0000256" key="3">
    <source>
        <dbReference type="ARBA" id="ARBA00022664"/>
    </source>
</evidence>
<evidence type="ECO:0000256" key="12">
    <source>
        <dbReference type="SAM" id="MobiDB-lite"/>
    </source>
</evidence>
<feature type="compositionally biased region" description="Basic and acidic residues" evidence="12">
    <location>
        <begin position="78"/>
        <end position="103"/>
    </location>
</feature>
<comment type="function">
    <text evidence="9">Involved in pre-mRNA splicing as component of the U4/U6-U5 tri-snRNP complex, one of the building blocks of the spliceosome. Enhances dihydrotestosterone-induced transactivation activity of AR, as well as dexamethasone-induced transactivation activity of NR3C1, but does not affect estrogen-induced transactivation.</text>
</comment>
<feature type="coiled-coil region" evidence="11">
    <location>
        <begin position="142"/>
        <end position="192"/>
    </location>
</feature>
<keyword evidence="15" id="KW-1185">Reference proteome</keyword>
<reference evidence="14" key="2">
    <citation type="submission" date="2025-08" db="UniProtKB">
        <authorList>
            <consortium name="Ensembl"/>
        </authorList>
    </citation>
    <scope>IDENTIFICATION</scope>
</reference>
<dbReference type="GO" id="GO:0000244">
    <property type="term" value="P:spliceosomal tri-snRNP complex assembly"/>
    <property type="evidence" value="ECO:0007669"/>
    <property type="project" value="TreeGrafter"/>
</dbReference>
<feature type="domain" description="PRP1 splicing factor N-terminal" evidence="13">
    <location>
        <begin position="52"/>
        <end position="206"/>
    </location>
</feature>
<sequence length="937" mass="105470">MASTGAKQAPKIVSKTSAGGTGAAGASGGPPIMPLASPLMGKKKKPFLGMPAPLGYVPGLGRGATGFTTRSDIGPARDANDPVDDRHAPPGKRTVGDQMKKNQDDDDEDLNDTNYDEFNGYAGSLFSSGPYEKDDEEADAIYAALDKRMDERRKERRELREKEEIEKYRMERPKIQQQFSDLKRKLAEVSEEEWLSIPEVGDARNKRQRNPRYEKLTPVPDSFFSKHLQSGENHTSVDPLQGSCLNLGGLNTPYPGSMTPGLMTPGTGELDMRKIGQARNTLMDMRLSQVSDSVSGQTVVDPKGYLTDLNSMIPTYGGDISDIKKARLLLKSVRETNPHHPPAWIASARLEEVTGKLQVARNLIMKGTEMCPKSEDVWLEAARLQPGDTAKAVVAQAVRHLPQSVRIYIRAAELETDVRAKKRVLRKALENVSKSVRLWKTAVELEEPEDARIMLSRAVECCPTSVELWLALARLETYENARRVLNKARENIPTDRHIWITAAKLEEANGNTQMVEKIIDRAITSLRANGVEINREQWIQDAEECDKASSVATCQAVIRAVIGIGIEEEDRKHTWMEDAESCVAHGALECARAIYAHALQVFPSKKSVWLRAAYFEKNHGTRARRLLAKARSSAPTARVSSGLQVFHRLCRSVPHRLTDVSAKLLNHHSVCQVFMKSVKLEWVLGNIEAAQELCTEALKHYEDFPKLWMMRGQIEEQCENMDKAREAYNQGLKKCPHSVPLWLLLSHLEERVGQLTRARAILEKARLKNPQTAELWLESVRLEYRAGLKNIANTLMAKALQECPNSGILWAEAVFLEARPQRKTKSVDALKKCEHDPHVLLAVAKLFWSERKITKSREWFLRTVKIEPDLGDAWAFFYKFELQHGTEEQQEEVRKRCENAEPRHGELWCAESKHVLNWQKKTGEILAQVASKIKNTF</sequence>
<dbReference type="FunFam" id="1.25.40.10:FF:000058">
    <property type="entry name" value="Pre-mRNA processing factor 6"/>
    <property type="match status" value="1"/>
</dbReference>
<dbReference type="SMART" id="SM00028">
    <property type="entry name" value="TPR"/>
    <property type="match status" value="3"/>
</dbReference>
<accession>A0AAX7TA71</accession>
<dbReference type="PANTHER" id="PTHR11246:SF1">
    <property type="entry name" value="PRE-MRNA-PROCESSING FACTOR 6"/>
    <property type="match status" value="1"/>
</dbReference>
<feature type="repeat" description="TPR" evidence="10">
    <location>
        <begin position="705"/>
        <end position="738"/>
    </location>
</feature>
<evidence type="ECO:0000256" key="2">
    <source>
        <dbReference type="ARBA" id="ARBA00020235"/>
    </source>
</evidence>
<dbReference type="InterPro" id="IPR011990">
    <property type="entry name" value="TPR-like_helical_dom_sf"/>
</dbReference>
<dbReference type="InterPro" id="IPR003107">
    <property type="entry name" value="HAT"/>
</dbReference>
<dbReference type="Gene3D" id="1.25.40.10">
    <property type="entry name" value="Tetratricopeptide repeat domain"/>
    <property type="match status" value="3"/>
</dbReference>
<keyword evidence="6" id="KW-0539">Nucleus</keyword>
<gene>
    <name evidence="14" type="primary">PRPF6</name>
</gene>
<keyword evidence="4" id="KW-0677">Repeat</keyword>
<evidence type="ECO:0000259" key="13">
    <source>
        <dbReference type="Pfam" id="PF06424"/>
    </source>
</evidence>
<evidence type="ECO:0000256" key="9">
    <source>
        <dbReference type="ARBA" id="ARBA00046247"/>
    </source>
</evidence>
<dbReference type="InterPro" id="IPR045075">
    <property type="entry name" value="Syf1-like"/>
</dbReference>
<dbReference type="AlphaFoldDB" id="A0AAX7TA71"/>
<proteinExistence type="predicted"/>
<comment type="subcellular location">
    <subcellularLocation>
        <location evidence="1">Nucleus</location>
    </subcellularLocation>
</comment>
<dbReference type="SUPFAM" id="SSF48452">
    <property type="entry name" value="TPR-like"/>
    <property type="match status" value="4"/>
</dbReference>
<organism evidence="14 15">
    <name type="scientific">Astatotilapia calliptera</name>
    <name type="common">Eastern happy</name>
    <name type="synonym">Chromis callipterus</name>
    <dbReference type="NCBI Taxonomy" id="8154"/>
    <lineage>
        <taxon>Eukaryota</taxon>
        <taxon>Metazoa</taxon>
        <taxon>Chordata</taxon>
        <taxon>Craniata</taxon>
        <taxon>Vertebrata</taxon>
        <taxon>Euteleostomi</taxon>
        <taxon>Actinopterygii</taxon>
        <taxon>Neopterygii</taxon>
        <taxon>Teleostei</taxon>
        <taxon>Neoteleostei</taxon>
        <taxon>Acanthomorphata</taxon>
        <taxon>Ovalentaria</taxon>
        <taxon>Cichlomorphae</taxon>
        <taxon>Cichliformes</taxon>
        <taxon>Cichlidae</taxon>
        <taxon>African cichlids</taxon>
        <taxon>Pseudocrenilabrinae</taxon>
        <taxon>Haplochromini</taxon>
        <taxon>Astatotilapia</taxon>
    </lineage>
</organism>
<dbReference type="PANTHER" id="PTHR11246">
    <property type="entry name" value="PRE-MRNA SPLICING FACTOR"/>
    <property type="match status" value="1"/>
</dbReference>
<evidence type="ECO:0000256" key="7">
    <source>
        <dbReference type="ARBA" id="ARBA00031070"/>
    </source>
</evidence>
<keyword evidence="5" id="KW-0508">mRNA splicing</keyword>
<name>A0AAX7TA71_ASTCA</name>
<dbReference type="GO" id="GO:0071013">
    <property type="term" value="C:catalytic step 2 spliceosome"/>
    <property type="evidence" value="ECO:0007669"/>
    <property type="project" value="TreeGrafter"/>
</dbReference>
<evidence type="ECO:0000256" key="5">
    <source>
        <dbReference type="ARBA" id="ARBA00023187"/>
    </source>
</evidence>
<dbReference type="GeneTree" id="ENSGT00550000075016"/>
<dbReference type="GO" id="GO:0046540">
    <property type="term" value="C:U4/U6 x U5 tri-snRNP complex"/>
    <property type="evidence" value="ECO:0007669"/>
    <property type="project" value="TreeGrafter"/>
</dbReference>
<dbReference type="InterPro" id="IPR019734">
    <property type="entry name" value="TPR_rpt"/>
</dbReference>
<feature type="region of interest" description="Disordered" evidence="12">
    <location>
        <begin position="1"/>
        <end position="117"/>
    </location>
</feature>
<dbReference type="Proteomes" id="UP000265100">
    <property type="component" value="Chromosome 20"/>
</dbReference>
<dbReference type="SMART" id="SM00386">
    <property type="entry name" value="HAT"/>
    <property type="match status" value="11"/>
</dbReference>
<evidence type="ECO:0000256" key="1">
    <source>
        <dbReference type="ARBA" id="ARBA00004123"/>
    </source>
</evidence>
<keyword evidence="3" id="KW-0507">mRNA processing</keyword>
<evidence type="ECO:0000256" key="6">
    <source>
        <dbReference type="ARBA" id="ARBA00023242"/>
    </source>
</evidence>
<evidence type="ECO:0000256" key="4">
    <source>
        <dbReference type="ARBA" id="ARBA00022737"/>
    </source>
</evidence>
<dbReference type="PROSITE" id="PS50005">
    <property type="entry name" value="TPR"/>
    <property type="match status" value="1"/>
</dbReference>
<evidence type="ECO:0000256" key="8">
    <source>
        <dbReference type="ARBA" id="ARBA00032140"/>
    </source>
</evidence>
<dbReference type="Ensembl" id="ENSACLT00000092143.1">
    <property type="protein sequence ID" value="ENSACLP00000053814.1"/>
    <property type="gene ID" value="ENSACLG00000025875.2"/>
</dbReference>
<feature type="compositionally biased region" description="Acidic residues" evidence="12">
    <location>
        <begin position="104"/>
        <end position="115"/>
    </location>
</feature>
<evidence type="ECO:0000313" key="14">
    <source>
        <dbReference type="Ensembl" id="ENSACLP00000053814.1"/>
    </source>
</evidence>
<reference evidence="14" key="3">
    <citation type="submission" date="2025-09" db="UniProtKB">
        <authorList>
            <consortium name="Ensembl"/>
        </authorList>
    </citation>
    <scope>IDENTIFICATION</scope>
</reference>
<dbReference type="Pfam" id="PF06424">
    <property type="entry name" value="PRP1_N"/>
    <property type="match status" value="1"/>
</dbReference>
<feature type="compositionally biased region" description="Gly residues" evidence="12">
    <location>
        <begin position="19"/>
        <end position="28"/>
    </location>
</feature>
<dbReference type="InterPro" id="IPR010491">
    <property type="entry name" value="PRP1_N"/>
</dbReference>
<dbReference type="FunFam" id="1.25.40.10:FF:000054">
    <property type="entry name" value="Pre-mRNA processing factor 6"/>
    <property type="match status" value="1"/>
</dbReference>
<protein>
    <recommendedName>
        <fullName evidence="2">Pre-mRNA-processing factor 6</fullName>
    </recommendedName>
    <alternativeName>
        <fullName evidence="8">PRP6 homolog</fullName>
    </alternativeName>
    <alternativeName>
        <fullName evidence="7">U5 snRNP-associated 102 kDa protein</fullName>
    </alternativeName>
</protein>
<keyword evidence="10" id="KW-0802">TPR repeat</keyword>